<dbReference type="PANTHER" id="PTHR31741:SF46">
    <property type="entry name" value="O-FUCOSYLTRANSFERASE 27"/>
    <property type="match status" value="1"/>
</dbReference>
<keyword evidence="9 15" id="KW-0472">Membrane</keyword>
<evidence type="ECO:0000256" key="6">
    <source>
        <dbReference type="ARBA" id="ARBA00022692"/>
    </source>
</evidence>
<keyword evidence="8 15" id="KW-1133">Transmembrane helix</keyword>
<keyword evidence="17" id="KW-1185">Reference proteome</keyword>
<accession>A0A803LC82</accession>
<feature type="compositionally biased region" description="Polar residues" evidence="14">
    <location>
        <begin position="657"/>
        <end position="666"/>
    </location>
</feature>
<evidence type="ECO:0000256" key="7">
    <source>
        <dbReference type="ARBA" id="ARBA00022968"/>
    </source>
</evidence>
<feature type="region of interest" description="Disordered" evidence="14">
    <location>
        <begin position="657"/>
        <end position="685"/>
    </location>
</feature>
<evidence type="ECO:0000256" key="10">
    <source>
        <dbReference type="ARBA" id="ARBA00023180"/>
    </source>
</evidence>
<keyword evidence="7" id="KW-0735">Signal-anchor</keyword>
<keyword evidence="12" id="KW-0119">Carbohydrate metabolism</keyword>
<comment type="subcellular location">
    <subcellularLocation>
        <location evidence="1">Membrane</location>
        <topology evidence="1">Single-pass type II membrane protein</topology>
    </subcellularLocation>
</comment>
<comment type="similarity">
    <text evidence="3">Belongs to the glycosyltransferase GT106 family.</text>
</comment>
<dbReference type="GO" id="GO:0016020">
    <property type="term" value="C:membrane"/>
    <property type="evidence" value="ECO:0007669"/>
    <property type="project" value="UniProtKB-SubCell"/>
</dbReference>
<feature type="transmembrane region" description="Helical" evidence="15">
    <location>
        <begin position="20"/>
        <end position="41"/>
    </location>
</feature>
<keyword evidence="6 15" id="KW-0812">Transmembrane</keyword>
<evidence type="ECO:0000256" key="2">
    <source>
        <dbReference type="ARBA" id="ARBA00004881"/>
    </source>
</evidence>
<dbReference type="PANTHER" id="PTHR31741">
    <property type="entry name" value="OS02G0726500 PROTEIN-RELATED"/>
    <property type="match status" value="1"/>
</dbReference>
<dbReference type="Gramene" id="AUR62009471-RA">
    <property type="protein sequence ID" value="AUR62009471-RA:cds"/>
    <property type="gene ID" value="AUR62009471"/>
</dbReference>
<dbReference type="AlphaFoldDB" id="A0A803LC82"/>
<evidence type="ECO:0000313" key="17">
    <source>
        <dbReference type="Proteomes" id="UP000596660"/>
    </source>
</evidence>
<evidence type="ECO:0000256" key="13">
    <source>
        <dbReference type="ARBA" id="ARBA00030350"/>
    </source>
</evidence>
<dbReference type="Proteomes" id="UP000596660">
    <property type="component" value="Unplaced"/>
</dbReference>
<evidence type="ECO:0000256" key="9">
    <source>
        <dbReference type="ARBA" id="ARBA00023136"/>
    </source>
</evidence>
<feature type="compositionally biased region" description="Acidic residues" evidence="14">
    <location>
        <begin position="676"/>
        <end position="685"/>
    </location>
</feature>
<keyword evidence="4" id="KW-0328">Glycosyltransferase</keyword>
<keyword evidence="11" id="KW-0294">Fucose metabolism</keyword>
<evidence type="ECO:0000256" key="3">
    <source>
        <dbReference type="ARBA" id="ARBA00007737"/>
    </source>
</evidence>
<dbReference type="EnsemblPlants" id="AUR62009471-RA">
    <property type="protein sequence ID" value="AUR62009471-RA:cds"/>
    <property type="gene ID" value="AUR62009471"/>
</dbReference>
<dbReference type="GO" id="GO:0016757">
    <property type="term" value="F:glycosyltransferase activity"/>
    <property type="evidence" value="ECO:0007669"/>
    <property type="project" value="UniProtKB-KW"/>
</dbReference>
<keyword evidence="5" id="KW-0808">Transferase</keyword>
<evidence type="ECO:0000256" key="5">
    <source>
        <dbReference type="ARBA" id="ARBA00022679"/>
    </source>
</evidence>
<evidence type="ECO:0000313" key="16">
    <source>
        <dbReference type="EnsemblPlants" id="AUR62009471-RA:cds"/>
    </source>
</evidence>
<evidence type="ECO:0000256" key="11">
    <source>
        <dbReference type="ARBA" id="ARBA00023253"/>
    </source>
</evidence>
<reference evidence="16" key="2">
    <citation type="submission" date="2021-03" db="UniProtKB">
        <authorList>
            <consortium name="EnsemblPlants"/>
        </authorList>
    </citation>
    <scope>IDENTIFICATION</scope>
</reference>
<evidence type="ECO:0000256" key="1">
    <source>
        <dbReference type="ARBA" id="ARBA00004606"/>
    </source>
</evidence>
<sequence length="685" mass="77355">MKWVSNWKGAGESKKGRMKWGGFVMILSLTIFSLFTLLLLARYTAKQHHSGFDNYGGSSSFSIFAWKPIFRTSDLPRNSPLHKRLWGPVRELGSLYPHANPRGPYSAPSLQSTGFLFVRIRGGFHDIRNAIADAVAIARLINATLVIPEILSTTSSKGISSEFKSFAYLYNEDQFMAALAKDVNIVKTLPKNLKEARRKKAIPLYKVPSSASPYFYMHQVLPTLRKHSVVELVVSDGGCLQSNLLPDLEELQRLRCRVAFHALQFRHEVQELATKILRRLRSPGRPFIAYEPGMTREALAYYGCAELFQDVHTELIQHKRSWMLKRGIVKGKLSVDSAQQRLNGSCPLMPEEIGIILRAYGYRSDSVIYISGGEVFGGQRLLIPLHAMFDNVADRTSLSTNYELTRLYGREANFVDPPPRAPPSVVEERKLEAWKKSVPRPRPLPPPPARSKYPYNIEGWWGWVAESDNEPESTVMELRTNAHKLLWEAIDYIVCVEADVFIPGFDRDGKGRPNFASLVMGHRMYQSAASVTYRPDRKEVAKFVDDLREGMHPANRTWLSSIRKHLRRTLLDGPLEAFNTSKPISFLSHPVPECSCSRGKTSPSSGFNPQDAFKVQHSCPSWMGVNVNSRLKEKESDDEVYVDDGFISSFFFGHGSENQGASNGVNASREETHLEDQEELEASER</sequence>
<proteinExistence type="inferred from homology"/>
<evidence type="ECO:0000256" key="4">
    <source>
        <dbReference type="ARBA" id="ARBA00022676"/>
    </source>
</evidence>
<evidence type="ECO:0000256" key="15">
    <source>
        <dbReference type="SAM" id="Phobius"/>
    </source>
</evidence>
<evidence type="ECO:0000256" key="8">
    <source>
        <dbReference type="ARBA" id="ARBA00022989"/>
    </source>
</evidence>
<organism evidence="16 17">
    <name type="scientific">Chenopodium quinoa</name>
    <name type="common">Quinoa</name>
    <dbReference type="NCBI Taxonomy" id="63459"/>
    <lineage>
        <taxon>Eukaryota</taxon>
        <taxon>Viridiplantae</taxon>
        <taxon>Streptophyta</taxon>
        <taxon>Embryophyta</taxon>
        <taxon>Tracheophyta</taxon>
        <taxon>Spermatophyta</taxon>
        <taxon>Magnoliopsida</taxon>
        <taxon>eudicotyledons</taxon>
        <taxon>Gunneridae</taxon>
        <taxon>Pentapetalae</taxon>
        <taxon>Caryophyllales</taxon>
        <taxon>Chenopodiaceae</taxon>
        <taxon>Chenopodioideae</taxon>
        <taxon>Atripliceae</taxon>
        <taxon>Chenopodium</taxon>
    </lineage>
</organism>
<keyword evidence="10" id="KW-0325">Glycoprotein</keyword>
<dbReference type="InterPro" id="IPR019378">
    <property type="entry name" value="GDP-Fuc_O-FucTrfase"/>
</dbReference>
<name>A0A803LC82_CHEQI</name>
<protein>
    <recommendedName>
        <fullName evidence="13">O-fucosyltransferase family protein</fullName>
    </recommendedName>
</protein>
<dbReference type="Pfam" id="PF10250">
    <property type="entry name" value="O-FucT"/>
    <property type="match status" value="1"/>
</dbReference>
<comment type="pathway">
    <text evidence="2">Glycan metabolism.</text>
</comment>
<evidence type="ECO:0000256" key="14">
    <source>
        <dbReference type="SAM" id="MobiDB-lite"/>
    </source>
</evidence>
<dbReference type="GO" id="GO:0006004">
    <property type="term" value="P:fucose metabolic process"/>
    <property type="evidence" value="ECO:0007669"/>
    <property type="project" value="UniProtKB-KW"/>
</dbReference>
<evidence type="ECO:0000256" key="12">
    <source>
        <dbReference type="ARBA" id="ARBA00023277"/>
    </source>
</evidence>
<dbReference type="GO" id="GO:0005768">
    <property type="term" value="C:endosome"/>
    <property type="evidence" value="ECO:0007669"/>
    <property type="project" value="TreeGrafter"/>
</dbReference>
<reference evidence="16" key="1">
    <citation type="journal article" date="2017" name="Nature">
        <title>The genome of Chenopodium quinoa.</title>
        <authorList>
            <person name="Jarvis D.E."/>
            <person name="Ho Y.S."/>
            <person name="Lightfoot D.J."/>
            <person name="Schmoeckel S.M."/>
            <person name="Li B."/>
            <person name="Borm T.J.A."/>
            <person name="Ohyanagi H."/>
            <person name="Mineta K."/>
            <person name="Michell C.T."/>
            <person name="Saber N."/>
            <person name="Kharbatia N.M."/>
            <person name="Rupper R.R."/>
            <person name="Sharp A.R."/>
            <person name="Dally N."/>
            <person name="Boughton B.A."/>
            <person name="Woo Y.H."/>
            <person name="Gao G."/>
            <person name="Schijlen E.G.W.M."/>
            <person name="Guo X."/>
            <person name="Momin A.A."/>
            <person name="Negrao S."/>
            <person name="Al-Babili S."/>
            <person name="Gehring C."/>
            <person name="Roessner U."/>
            <person name="Jung C."/>
            <person name="Murphy K."/>
            <person name="Arold S.T."/>
            <person name="Gojobori T."/>
            <person name="van der Linden C.G."/>
            <person name="van Loo E.N."/>
            <person name="Jellen E.N."/>
            <person name="Maughan P.J."/>
            <person name="Tester M."/>
        </authorList>
    </citation>
    <scope>NUCLEOTIDE SEQUENCE [LARGE SCALE GENOMIC DNA]</scope>
    <source>
        <strain evidence="16">cv. PI 614886</strain>
    </source>
</reference>
<dbReference type="GO" id="GO:0005802">
    <property type="term" value="C:trans-Golgi network"/>
    <property type="evidence" value="ECO:0007669"/>
    <property type="project" value="TreeGrafter"/>
</dbReference>